<accession>A0A1E7EW45</accession>
<dbReference type="OrthoDB" id="10260794at2759"/>
<dbReference type="AlphaFoldDB" id="A0A1E7EW45"/>
<evidence type="ECO:0000259" key="2">
    <source>
        <dbReference type="SMART" id="SM00581"/>
    </source>
</evidence>
<organism evidence="3 4">
    <name type="scientific">Fragilariopsis cylindrus CCMP1102</name>
    <dbReference type="NCBI Taxonomy" id="635003"/>
    <lineage>
        <taxon>Eukaryota</taxon>
        <taxon>Sar</taxon>
        <taxon>Stramenopiles</taxon>
        <taxon>Ochrophyta</taxon>
        <taxon>Bacillariophyta</taxon>
        <taxon>Bacillariophyceae</taxon>
        <taxon>Bacillariophycidae</taxon>
        <taxon>Bacillariales</taxon>
        <taxon>Bacillariaceae</taxon>
        <taxon>Fragilariopsis</taxon>
    </lineage>
</organism>
<keyword evidence="4" id="KW-1185">Reference proteome</keyword>
<dbReference type="Pfam" id="PF04046">
    <property type="entry name" value="PSP"/>
    <property type="match status" value="1"/>
</dbReference>
<dbReference type="InParanoid" id="A0A1E7EW45"/>
<dbReference type="EMBL" id="KV784373">
    <property type="protein sequence ID" value="OEU10250.1"/>
    <property type="molecule type" value="Genomic_DNA"/>
</dbReference>
<name>A0A1E7EW45_9STRA</name>
<dbReference type="InterPro" id="IPR007180">
    <property type="entry name" value="DUF382"/>
</dbReference>
<dbReference type="Proteomes" id="UP000095751">
    <property type="component" value="Unassembled WGS sequence"/>
</dbReference>
<feature type="non-terminal residue" evidence="3">
    <location>
        <position position="253"/>
    </location>
</feature>
<dbReference type="Pfam" id="PF04037">
    <property type="entry name" value="DUF382"/>
    <property type="match status" value="1"/>
</dbReference>
<reference evidence="3 4" key="1">
    <citation type="submission" date="2016-09" db="EMBL/GenBank/DDBJ databases">
        <title>Extensive genetic diversity and differential bi-allelic expression allows diatom success in the polar Southern Ocean.</title>
        <authorList>
            <consortium name="DOE Joint Genome Institute"/>
            <person name="Mock T."/>
            <person name="Otillar R.P."/>
            <person name="Strauss J."/>
            <person name="Dupont C."/>
            <person name="Frickenhaus S."/>
            <person name="Maumus F."/>
            <person name="Mcmullan M."/>
            <person name="Sanges R."/>
            <person name="Schmutz J."/>
            <person name="Toseland A."/>
            <person name="Valas R."/>
            <person name="Veluchamy A."/>
            <person name="Ward B.J."/>
            <person name="Allen A."/>
            <person name="Barry K."/>
            <person name="Falciatore A."/>
            <person name="Ferrante M."/>
            <person name="Fortunato A.E."/>
            <person name="Gloeckner G."/>
            <person name="Gruber A."/>
            <person name="Hipkin R."/>
            <person name="Janech M."/>
            <person name="Kroth P."/>
            <person name="Leese F."/>
            <person name="Lindquist E."/>
            <person name="Lyon B.R."/>
            <person name="Martin J."/>
            <person name="Mayer C."/>
            <person name="Parker M."/>
            <person name="Quesneville H."/>
            <person name="Raymond J."/>
            <person name="Uhlig C."/>
            <person name="Valentin K.U."/>
            <person name="Worden A.Z."/>
            <person name="Armbrust E.V."/>
            <person name="Bowler C."/>
            <person name="Green B."/>
            <person name="Moulton V."/>
            <person name="Van Oosterhout C."/>
            <person name="Grigoriev I."/>
        </authorList>
    </citation>
    <scope>NUCLEOTIDE SEQUENCE [LARGE SCALE GENOMIC DNA]</scope>
    <source>
        <strain evidence="3 4">CCMP1102</strain>
    </source>
</reference>
<evidence type="ECO:0000313" key="4">
    <source>
        <dbReference type="Proteomes" id="UP000095751"/>
    </source>
</evidence>
<feature type="region of interest" description="Disordered" evidence="1">
    <location>
        <begin position="226"/>
        <end position="253"/>
    </location>
</feature>
<evidence type="ECO:0000256" key="1">
    <source>
        <dbReference type="SAM" id="MobiDB-lite"/>
    </source>
</evidence>
<dbReference type="PANTHER" id="PTHR12785">
    <property type="entry name" value="SPLICING FACTOR 3B"/>
    <property type="match status" value="1"/>
</dbReference>
<dbReference type="InterPro" id="IPR006568">
    <property type="entry name" value="PSP_pro-rich"/>
</dbReference>
<dbReference type="KEGG" id="fcy:FRACYDRAFT_158351"/>
<proteinExistence type="predicted"/>
<evidence type="ECO:0000313" key="3">
    <source>
        <dbReference type="EMBL" id="OEU10250.1"/>
    </source>
</evidence>
<feature type="domain" description="PSP proline-rich" evidence="2">
    <location>
        <begin position="153"/>
        <end position="209"/>
    </location>
</feature>
<dbReference type="SMART" id="SM00581">
    <property type="entry name" value="PSP"/>
    <property type="match status" value="1"/>
</dbReference>
<gene>
    <name evidence="3" type="ORF">FRACYDRAFT_158351</name>
</gene>
<dbReference type="GO" id="GO:0005634">
    <property type="term" value="C:nucleus"/>
    <property type="evidence" value="ECO:0007669"/>
    <property type="project" value="InterPro"/>
</dbReference>
<dbReference type="InterPro" id="IPR052584">
    <property type="entry name" value="U2_snRNP_Complex_Component"/>
</dbReference>
<sequence length="253" mass="28388">ISKRKLRELIRPTVADLKRRVQRPDLVEAHDVTAADPDFLIALKAIPHTTPVPFHWGRKRKYLQGKRGLEKTLFKLPDFIIKTGIANIRDTAMEEEEKQNAKQTNRGRVNPKMGSMDVDYKILYEAFFKYQTKPKNLTSWGDLYYEGKELETNTDIKPGGTLSKSLQIALGMGGSKNAPPPWLWNMQRYGPPPNHQRLKIPGLNAPLPNSNCQYGYHPGGWGKPPVDAYGRPLYGGNPLGRPGSGGDGDDEND</sequence>
<feature type="non-terminal residue" evidence="3">
    <location>
        <position position="1"/>
    </location>
</feature>
<protein>
    <submittedName>
        <fullName evidence="3">DUF382-domain-containing protein</fullName>
    </submittedName>
</protein>
<dbReference type="PANTHER" id="PTHR12785:SF6">
    <property type="entry name" value="SPLICING FACTOR 3B SUBUNIT 2"/>
    <property type="match status" value="1"/>
</dbReference>